<dbReference type="EMBL" id="BPLR01012852">
    <property type="protein sequence ID" value="GIY57025.1"/>
    <property type="molecule type" value="Genomic_DNA"/>
</dbReference>
<evidence type="ECO:0000313" key="2">
    <source>
        <dbReference type="Proteomes" id="UP001054945"/>
    </source>
</evidence>
<gene>
    <name evidence="1" type="ORF">CEXT_660371</name>
</gene>
<dbReference type="Proteomes" id="UP001054945">
    <property type="component" value="Unassembled WGS sequence"/>
</dbReference>
<name>A0AAV4UGS2_CAEEX</name>
<organism evidence="1 2">
    <name type="scientific">Caerostris extrusa</name>
    <name type="common">Bark spider</name>
    <name type="synonym">Caerostris bankana</name>
    <dbReference type="NCBI Taxonomy" id="172846"/>
    <lineage>
        <taxon>Eukaryota</taxon>
        <taxon>Metazoa</taxon>
        <taxon>Ecdysozoa</taxon>
        <taxon>Arthropoda</taxon>
        <taxon>Chelicerata</taxon>
        <taxon>Arachnida</taxon>
        <taxon>Araneae</taxon>
        <taxon>Araneomorphae</taxon>
        <taxon>Entelegynae</taxon>
        <taxon>Araneoidea</taxon>
        <taxon>Araneidae</taxon>
        <taxon>Caerostris</taxon>
    </lineage>
</organism>
<evidence type="ECO:0008006" key="3">
    <source>
        <dbReference type="Google" id="ProtNLM"/>
    </source>
</evidence>
<proteinExistence type="predicted"/>
<accession>A0AAV4UGS2</accession>
<dbReference type="AlphaFoldDB" id="A0AAV4UGS2"/>
<protein>
    <recommendedName>
        <fullName evidence="3">Ycf15</fullName>
    </recommendedName>
</protein>
<reference evidence="1 2" key="1">
    <citation type="submission" date="2021-06" db="EMBL/GenBank/DDBJ databases">
        <title>Caerostris extrusa draft genome.</title>
        <authorList>
            <person name="Kono N."/>
            <person name="Arakawa K."/>
        </authorList>
    </citation>
    <scope>NUCLEOTIDE SEQUENCE [LARGE SCALE GENOMIC DNA]</scope>
</reference>
<keyword evidence="2" id="KW-1185">Reference proteome</keyword>
<sequence length="85" mass="10150">MIFIMHQCTPNLIYSSEFCRFSRKHVIRSLRDKHSCERSGQRDWLSFGGGTRREISKNNFPSSVINCLEQLTKWRSFDQRTDFQC</sequence>
<evidence type="ECO:0000313" key="1">
    <source>
        <dbReference type="EMBL" id="GIY57025.1"/>
    </source>
</evidence>
<comment type="caution">
    <text evidence="1">The sequence shown here is derived from an EMBL/GenBank/DDBJ whole genome shotgun (WGS) entry which is preliminary data.</text>
</comment>